<dbReference type="GO" id="GO:0047343">
    <property type="term" value="F:glucose-1-phosphate cytidylyltransferase activity"/>
    <property type="evidence" value="ECO:0007669"/>
    <property type="project" value="InterPro"/>
</dbReference>
<dbReference type="InterPro" id="IPR005835">
    <property type="entry name" value="NTP_transferase_dom"/>
</dbReference>
<proteinExistence type="predicted"/>
<dbReference type="PANTHER" id="PTHR47183">
    <property type="entry name" value="GLUCOSE-1-PHOSPHATE CYTIDYLYLTRANSFERASE-RELATED"/>
    <property type="match status" value="1"/>
</dbReference>
<feature type="domain" description="Nucleotidyl transferase" evidence="1">
    <location>
        <begin position="2"/>
        <end position="209"/>
    </location>
</feature>
<reference evidence="2 3" key="1">
    <citation type="submission" date="2021-12" db="EMBL/GenBank/DDBJ databases">
        <title>Genome sequencing of bacteria with rrn-lacking chromosome and rrn-plasmid.</title>
        <authorList>
            <person name="Anda M."/>
            <person name="Iwasaki W."/>
        </authorList>
    </citation>
    <scope>NUCLEOTIDE SEQUENCE [LARGE SCALE GENOMIC DNA]</scope>
    <source>
        <strain evidence="2 3">NBRC 15940</strain>
    </source>
</reference>
<evidence type="ECO:0000259" key="1">
    <source>
        <dbReference type="Pfam" id="PF00483"/>
    </source>
</evidence>
<dbReference type="SUPFAM" id="SSF53448">
    <property type="entry name" value="Nucleotide-diphospho-sugar transferases"/>
    <property type="match status" value="1"/>
</dbReference>
<accession>A0AAN5ALH5</accession>
<organism evidence="2 3">
    <name type="scientific">Persicobacter diffluens</name>
    <dbReference type="NCBI Taxonomy" id="981"/>
    <lineage>
        <taxon>Bacteria</taxon>
        <taxon>Pseudomonadati</taxon>
        <taxon>Bacteroidota</taxon>
        <taxon>Cytophagia</taxon>
        <taxon>Cytophagales</taxon>
        <taxon>Persicobacteraceae</taxon>
        <taxon>Persicobacter</taxon>
    </lineage>
</organism>
<keyword evidence="2" id="KW-0548">Nucleotidyltransferase</keyword>
<dbReference type="Proteomes" id="UP001310022">
    <property type="component" value="Unassembled WGS sequence"/>
</dbReference>
<name>A0AAN5ALH5_9BACT</name>
<dbReference type="InterPro" id="IPR046981">
    <property type="entry name" value="G1P_cyt_trans"/>
</dbReference>
<dbReference type="Pfam" id="PF00483">
    <property type="entry name" value="NTP_transferase"/>
    <property type="match status" value="1"/>
</dbReference>
<evidence type="ECO:0000313" key="2">
    <source>
        <dbReference type="EMBL" id="GJM63970.1"/>
    </source>
</evidence>
<gene>
    <name evidence="2" type="ORF">PEDI_45220</name>
</gene>
<dbReference type="NCBIfam" id="TIGR02623">
    <property type="entry name" value="G1P_cyt_trans"/>
    <property type="match status" value="1"/>
</dbReference>
<dbReference type="InterPro" id="IPR029044">
    <property type="entry name" value="Nucleotide-diphossugar_trans"/>
</dbReference>
<keyword evidence="3" id="KW-1185">Reference proteome</keyword>
<comment type="caution">
    <text evidence="2">The sequence shown here is derived from an EMBL/GenBank/DDBJ whole genome shotgun (WGS) entry which is preliminary data.</text>
</comment>
<dbReference type="GO" id="GO:0009243">
    <property type="term" value="P:O antigen biosynthetic process"/>
    <property type="evidence" value="ECO:0007669"/>
    <property type="project" value="InterPro"/>
</dbReference>
<dbReference type="PANTHER" id="PTHR47183:SF1">
    <property type="entry name" value="GLUCOSE-1-PHOSPHATE CYTIDYLYLTRANSFERASE"/>
    <property type="match status" value="1"/>
</dbReference>
<dbReference type="InterPro" id="IPR013446">
    <property type="entry name" value="G1P_cyt_trans-like"/>
</dbReference>
<evidence type="ECO:0000313" key="3">
    <source>
        <dbReference type="Proteomes" id="UP001310022"/>
    </source>
</evidence>
<keyword evidence="2" id="KW-0808">Transferase</keyword>
<dbReference type="RefSeq" id="WP_338239058.1">
    <property type="nucleotide sequence ID" value="NZ_BQKE01000003.1"/>
</dbReference>
<protein>
    <submittedName>
        <fullName evidence="2">Glucose-1-phosphate cytidylyltransferase</fullName>
    </submittedName>
</protein>
<dbReference type="Gene3D" id="3.90.550.10">
    <property type="entry name" value="Spore Coat Polysaccharide Biosynthesis Protein SpsA, Chain A"/>
    <property type="match status" value="1"/>
</dbReference>
<dbReference type="EMBL" id="BQKE01000003">
    <property type="protein sequence ID" value="GJM63970.1"/>
    <property type="molecule type" value="Genomic_DNA"/>
</dbReference>
<sequence length="260" mass="29308">MKAVILAGGFGTRISEESGVRPKPMVEIGSQPILWHILKMYSKHGINDFIICCGYKGFVIKEFFSNYMLHKSNVTFNLAHNTMHIHDSQSEPWKVTLVDTGLNVMTGGRIKRVQEYIGNEPFCLTYGDGLSDVNISQLVEFHRHEGAAVTLTAVKQPGRFGAFNLDAESNKIGNFTEKPSHEGRDGAWINGGFFVVNPEAIDIIEGDQTVWEKEPLEHFANQGKLSAFRHGGFWHPMDTLRDKNVLEEMWNNGTAPWKTW</sequence>
<dbReference type="AlphaFoldDB" id="A0AAN5ALH5"/>
<dbReference type="CDD" id="cd02524">
    <property type="entry name" value="G1P_cytidylyltransferase"/>
    <property type="match status" value="1"/>
</dbReference>